<keyword evidence="2" id="KW-1185">Reference proteome</keyword>
<comment type="caution">
    <text evidence="1">The sequence shown here is derived from an EMBL/GenBank/DDBJ whole genome shotgun (WGS) entry which is preliminary data.</text>
</comment>
<protein>
    <submittedName>
        <fullName evidence="1">Uncharacterized protein</fullName>
    </submittedName>
</protein>
<proteinExistence type="predicted"/>
<evidence type="ECO:0000313" key="2">
    <source>
        <dbReference type="Proteomes" id="UP001592528"/>
    </source>
</evidence>
<dbReference type="Proteomes" id="UP001592528">
    <property type="component" value="Unassembled WGS sequence"/>
</dbReference>
<evidence type="ECO:0000313" key="1">
    <source>
        <dbReference type="EMBL" id="MFC1401920.1"/>
    </source>
</evidence>
<accession>A0ABV6UKC8</accession>
<gene>
    <name evidence="1" type="ORF">ACEZDJ_11550</name>
</gene>
<dbReference type="RefSeq" id="WP_030262736.1">
    <property type="nucleotide sequence ID" value="NZ_JBHEZZ010000005.1"/>
</dbReference>
<dbReference type="EMBL" id="JBHEZZ010000005">
    <property type="protein sequence ID" value="MFC1401920.1"/>
    <property type="molecule type" value="Genomic_DNA"/>
</dbReference>
<reference evidence="1 2" key="1">
    <citation type="submission" date="2024-09" db="EMBL/GenBank/DDBJ databases">
        <authorList>
            <person name="Lee S.D."/>
        </authorList>
    </citation>
    <scope>NUCLEOTIDE SEQUENCE [LARGE SCALE GENOMIC DNA]</scope>
    <source>
        <strain evidence="1 2">N1-5</strain>
    </source>
</reference>
<name>A0ABV6UKC8_9ACTN</name>
<sequence>MSTSEFLKPWRVLGFGKHPEIGAAVQARLRAAGLAATIVVLTDDEDGDARLVQELSDAEYDGVVIGSFVSGQDPQLPPTEETTLWFNRVLNIIHAHAPSARIILVRNPGDALPAISRVLE</sequence>
<organism evidence="1 2">
    <name type="scientific">Streptacidiphilus cavernicola</name>
    <dbReference type="NCBI Taxonomy" id="3342716"/>
    <lineage>
        <taxon>Bacteria</taxon>
        <taxon>Bacillati</taxon>
        <taxon>Actinomycetota</taxon>
        <taxon>Actinomycetes</taxon>
        <taxon>Kitasatosporales</taxon>
        <taxon>Streptomycetaceae</taxon>
        <taxon>Streptacidiphilus</taxon>
    </lineage>
</organism>